<dbReference type="Proteomes" id="UP000765160">
    <property type="component" value="Unassembled WGS sequence"/>
</dbReference>
<dbReference type="RefSeq" id="WP_168048157.1">
    <property type="nucleotide sequence ID" value="NZ_JAATJR010000002.1"/>
</dbReference>
<dbReference type="PANTHER" id="PTHR47372:SF11">
    <property type="entry name" value="RE19971P"/>
    <property type="match status" value="1"/>
</dbReference>
<name>A0ABX1EUL6_9PROT</name>
<feature type="compositionally biased region" description="Basic and acidic residues" evidence="1">
    <location>
        <begin position="13"/>
        <end position="22"/>
    </location>
</feature>
<feature type="compositionally biased region" description="Low complexity" evidence="1">
    <location>
        <begin position="356"/>
        <end position="366"/>
    </location>
</feature>
<feature type="region of interest" description="Disordered" evidence="1">
    <location>
        <begin position="180"/>
        <end position="206"/>
    </location>
</feature>
<dbReference type="Pfam" id="PF12277">
    <property type="entry name" value="DUF3618"/>
    <property type="match status" value="1"/>
</dbReference>
<sequence>MSSTTDPGNRSSADIEHEVERTRAGLTETLEELRDRASPGQLFEQALDYARTSGGAEFTRNLGAAVRDNPLPLLLIGAGIGWMMLGQGGRGPSLPRRRSGAYEAPYGDNYPATGWERAEPGIGERASGAVGDAAGAVRDAAGGVRDSVAGAARSASDAASSAYRSVAGAVGAAGESLGGAASSASSSVRGGTGHASHLASDYAGRASRTASEYSRDARDRIGHWADDAENTANWVLREQPLVLGALGIALGAAVGALLPGTETEDRLMGETRDDLAHQAGALAQEGYEKARDTVSGHAEHARDTAAGSAAGLAGQAREAVRDAAHNIAANAKEALAETPEDGNRDTTKPSGGATGTGHAAGTTPGGYPSSPQPGTGNRPVSGLG</sequence>
<proteinExistence type="predicted"/>
<feature type="compositionally biased region" description="Basic and acidic residues" evidence="1">
    <location>
        <begin position="287"/>
        <end position="303"/>
    </location>
</feature>
<feature type="compositionally biased region" description="Low complexity" evidence="1">
    <location>
        <begin position="180"/>
        <end position="189"/>
    </location>
</feature>
<feature type="region of interest" description="Disordered" evidence="1">
    <location>
        <begin position="89"/>
        <end position="119"/>
    </location>
</feature>
<dbReference type="PANTHER" id="PTHR47372">
    <property type="entry name" value="DAUER UP-REGULATED-RELATED"/>
    <property type="match status" value="1"/>
</dbReference>
<feature type="compositionally biased region" description="Polar residues" evidence="1">
    <location>
        <begin position="1"/>
        <end position="12"/>
    </location>
</feature>
<feature type="compositionally biased region" description="Low complexity" evidence="1">
    <location>
        <begin position="304"/>
        <end position="316"/>
    </location>
</feature>
<feature type="region of interest" description="Disordered" evidence="1">
    <location>
        <begin position="1"/>
        <end position="22"/>
    </location>
</feature>
<evidence type="ECO:0000313" key="3">
    <source>
        <dbReference type="Proteomes" id="UP000765160"/>
    </source>
</evidence>
<organism evidence="2 3">
    <name type="scientific">Falsiroseomonas frigidaquae</name>
    <dbReference type="NCBI Taxonomy" id="487318"/>
    <lineage>
        <taxon>Bacteria</taxon>
        <taxon>Pseudomonadati</taxon>
        <taxon>Pseudomonadota</taxon>
        <taxon>Alphaproteobacteria</taxon>
        <taxon>Acetobacterales</taxon>
        <taxon>Roseomonadaceae</taxon>
        <taxon>Falsiroseomonas</taxon>
    </lineage>
</organism>
<comment type="caution">
    <text evidence="2">The sequence shown here is derived from an EMBL/GenBank/DDBJ whole genome shotgun (WGS) entry which is preliminary data.</text>
</comment>
<accession>A0ABX1EUL6</accession>
<feature type="region of interest" description="Disordered" evidence="1">
    <location>
        <begin position="287"/>
        <end position="317"/>
    </location>
</feature>
<keyword evidence="3" id="KW-1185">Reference proteome</keyword>
<gene>
    <name evidence="2" type="ORF">HB662_05800</name>
</gene>
<evidence type="ECO:0000313" key="2">
    <source>
        <dbReference type="EMBL" id="NKE44282.1"/>
    </source>
</evidence>
<reference evidence="2 3" key="1">
    <citation type="submission" date="2020-03" db="EMBL/GenBank/DDBJ databases">
        <title>Roseomonas selenitidurans sp. nov. isolated from soil.</title>
        <authorList>
            <person name="Liu H."/>
        </authorList>
    </citation>
    <scope>NUCLEOTIDE SEQUENCE [LARGE SCALE GENOMIC DNA]</scope>
    <source>
        <strain evidence="2 3">JCM 15073</strain>
    </source>
</reference>
<dbReference type="EMBL" id="JAAVTX010000002">
    <property type="protein sequence ID" value="NKE44282.1"/>
    <property type="molecule type" value="Genomic_DNA"/>
</dbReference>
<protein>
    <submittedName>
        <fullName evidence="2">DUF3618 domain-containing protein</fullName>
    </submittedName>
</protein>
<dbReference type="InterPro" id="IPR022062">
    <property type="entry name" value="DUF3618"/>
</dbReference>
<evidence type="ECO:0000256" key="1">
    <source>
        <dbReference type="SAM" id="MobiDB-lite"/>
    </source>
</evidence>
<feature type="region of interest" description="Disordered" evidence="1">
    <location>
        <begin position="333"/>
        <end position="384"/>
    </location>
</feature>